<keyword evidence="9" id="KW-1185">Reference proteome</keyword>
<feature type="compositionally biased region" description="Low complexity" evidence="7">
    <location>
        <begin position="576"/>
        <end position="598"/>
    </location>
</feature>
<keyword evidence="5" id="KW-0804">Transcription</keyword>
<evidence type="ECO:0000313" key="9">
    <source>
        <dbReference type="Proteomes" id="UP001320420"/>
    </source>
</evidence>
<accession>A0AAN9UV31</accession>
<comment type="caution">
    <text evidence="8">The sequence shown here is derived from an EMBL/GenBank/DDBJ whole genome shotgun (WGS) entry which is preliminary data.</text>
</comment>
<dbReference type="PANTHER" id="PTHR13224">
    <property type="entry name" value="THYROID HORMONE RECEPTOR-ASSOCIATED PROTEIN-RELATED"/>
    <property type="match status" value="1"/>
</dbReference>
<dbReference type="SUPFAM" id="SSF50978">
    <property type="entry name" value="WD40 repeat-like"/>
    <property type="match status" value="1"/>
</dbReference>
<feature type="region of interest" description="Disordered" evidence="7">
    <location>
        <begin position="576"/>
        <end position="601"/>
    </location>
</feature>
<organism evidence="8 9">
    <name type="scientific">Diatrype stigma</name>
    <dbReference type="NCBI Taxonomy" id="117547"/>
    <lineage>
        <taxon>Eukaryota</taxon>
        <taxon>Fungi</taxon>
        <taxon>Dikarya</taxon>
        <taxon>Ascomycota</taxon>
        <taxon>Pezizomycotina</taxon>
        <taxon>Sordariomycetes</taxon>
        <taxon>Xylariomycetidae</taxon>
        <taxon>Xylariales</taxon>
        <taxon>Diatrypaceae</taxon>
        <taxon>Diatrype</taxon>
    </lineage>
</organism>
<evidence type="ECO:0000256" key="7">
    <source>
        <dbReference type="SAM" id="MobiDB-lite"/>
    </source>
</evidence>
<dbReference type="GO" id="GO:0016592">
    <property type="term" value="C:mediator complex"/>
    <property type="evidence" value="ECO:0007669"/>
    <property type="project" value="InterPro"/>
</dbReference>
<proteinExistence type="inferred from homology"/>
<protein>
    <submittedName>
        <fullName evidence="8">Mediator of RNA polymerase II transcription subunit 16</fullName>
    </submittedName>
</protein>
<evidence type="ECO:0000256" key="4">
    <source>
        <dbReference type="ARBA" id="ARBA00023159"/>
    </source>
</evidence>
<evidence type="ECO:0000256" key="3">
    <source>
        <dbReference type="ARBA" id="ARBA00023015"/>
    </source>
</evidence>
<dbReference type="InterPro" id="IPR036322">
    <property type="entry name" value="WD40_repeat_dom_sf"/>
</dbReference>
<dbReference type="AlphaFoldDB" id="A0AAN9UV31"/>
<keyword evidence="3" id="KW-0805">Transcription regulation</keyword>
<dbReference type="Proteomes" id="UP001320420">
    <property type="component" value="Unassembled WGS sequence"/>
</dbReference>
<comment type="subcellular location">
    <subcellularLocation>
        <location evidence="1">Nucleus</location>
    </subcellularLocation>
</comment>
<evidence type="ECO:0000256" key="1">
    <source>
        <dbReference type="ARBA" id="ARBA00004123"/>
    </source>
</evidence>
<name>A0AAN9UV31_9PEZI</name>
<comment type="similarity">
    <text evidence="2">Belongs to the Mediator complex subunit 16 family.</text>
</comment>
<dbReference type="PANTHER" id="PTHR13224:SF6">
    <property type="entry name" value="MEDIATOR OF RNA POLYMERASE II TRANSCRIPTION SUBUNIT 16"/>
    <property type="match status" value="1"/>
</dbReference>
<dbReference type="EMBL" id="JAKJXP020000026">
    <property type="protein sequence ID" value="KAK7753742.1"/>
    <property type="molecule type" value="Genomic_DNA"/>
</dbReference>
<evidence type="ECO:0000256" key="2">
    <source>
        <dbReference type="ARBA" id="ARBA00006543"/>
    </source>
</evidence>
<keyword evidence="4" id="KW-0010">Activator</keyword>
<reference evidence="8 9" key="1">
    <citation type="submission" date="2024-02" db="EMBL/GenBank/DDBJ databases">
        <title>De novo assembly and annotation of 12 fungi associated with fruit tree decline syndrome in Ontario, Canada.</title>
        <authorList>
            <person name="Sulman M."/>
            <person name="Ellouze W."/>
            <person name="Ilyukhin E."/>
        </authorList>
    </citation>
    <scope>NUCLEOTIDE SEQUENCE [LARGE SCALE GENOMIC DNA]</scope>
    <source>
        <strain evidence="8 9">M11/M66-122</strain>
    </source>
</reference>
<sequence>MDGDAMQVDLDDVDDLFGDGVQLGLHTRPPSKRLQQRLDELRSRGACRGIAWSKTGTIASIVPGGQSLELRYIRADPKDGTWGLSEPTPFVPWPNLAGGPIVHLSWSPMNSSSELAVVDAVGRVLIFSVGANLNRPTLIRRWDSDPVDDLHAVVGTYWLNVKPSNSAKASIRLMKLDSIVVNKIVTGVSVLSYGKIICFTYTDGSVEYRDRFTMEELYTDVNLNRINSILEVGFTQRGDHLSLQTALSPTNFSVVDILEDGKIKWYPINYTLNDPSMMTDAQLSAVVAGITAATANAVTSNSNMDDILAIARPFSHKDRFIASWVNELVRVLKIAVDYSEEAPHDQLMRNHQMQICLSILHHLGWKGEYQPREFSSKLALIMLNLRNIVILITMANNTNALRGAANPMDDPDVVNALAGCCRWTVDLLSWLCDSLFCLLNDNKFKGILTNQAQFSQLTSYLHEKNEIALHMVLCSSIRSLLGGVCRRITVLHNLSHRAISHYELNNPNTAPGAGGKGSGNSNNNGYGSPLHIAYQKVYRHTSAALINPEAFQTLLASLNREVREVYSKSFAKMAEQASKAQNQNQPQPQSQQQQQHQKNLADDAIARARQHCELQMLLGQAPPSTFQPLIAKFLYQDLAAFRDGPGNGNSSGSGAAGAGAGVIDPALLYFADYDILEVDDTPGALERRRARGARVDLFKRVEITRPHSRSRSSGGAAENGSNNIPWRRCVRCASVMEDVASAAAAAAAANGGGSGNNSNNNHKPQINFVLSQQRNCCCGGRLAWLP</sequence>
<evidence type="ECO:0000313" key="8">
    <source>
        <dbReference type="EMBL" id="KAK7753742.1"/>
    </source>
</evidence>
<dbReference type="GO" id="GO:0045893">
    <property type="term" value="P:positive regulation of DNA-templated transcription"/>
    <property type="evidence" value="ECO:0007669"/>
    <property type="project" value="TreeGrafter"/>
</dbReference>
<dbReference type="InterPro" id="IPR048338">
    <property type="entry name" value="Mediator_Med16"/>
</dbReference>
<gene>
    <name evidence="8" type="primary">sin4</name>
    <name evidence="8" type="ORF">SLS62_004366</name>
</gene>
<keyword evidence="6" id="KW-0539">Nucleus</keyword>
<evidence type="ECO:0000256" key="5">
    <source>
        <dbReference type="ARBA" id="ARBA00023163"/>
    </source>
</evidence>
<evidence type="ECO:0000256" key="6">
    <source>
        <dbReference type="ARBA" id="ARBA00023242"/>
    </source>
</evidence>